<feature type="region of interest" description="Disordered" evidence="1">
    <location>
        <begin position="486"/>
        <end position="511"/>
    </location>
</feature>
<organism evidence="3 4">
    <name type="scientific">Halosimplex aquaticum</name>
    <dbReference type="NCBI Taxonomy" id="3026162"/>
    <lineage>
        <taxon>Archaea</taxon>
        <taxon>Methanobacteriati</taxon>
        <taxon>Methanobacteriota</taxon>
        <taxon>Stenosarchaea group</taxon>
        <taxon>Halobacteria</taxon>
        <taxon>Halobacteriales</taxon>
        <taxon>Haloarculaceae</taxon>
        <taxon>Halosimplex</taxon>
    </lineage>
</organism>
<dbReference type="Pfam" id="PF00496">
    <property type="entry name" value="SBP_bac_5"/>
    <property type="match status" value="1"/>
</dbReference>
<dbReference type="GeneID" id="78823042"/>
<accession>A0ABD5Y9Y9</accession>
<dbReference type="Proteomes" id="UP001596432">
    <property type="component" value="Unassembled WGS sequence"/>
</dbReference>
<dbReference type="Gene3D" id="3.40.190.10">
    <property type="entry name" value="Periplasmic binding protein-like II"/>
    <property type="match status" value="1"/>
</dbReference>
<evidence type="ECO:0000313" key="3">
    <source>
        <dbReference type="EMBL" id="MFC7142693.1"/>
    </source>
</evidence>
<gene>
    <name evidence="3" type="ORF">ACFQMA_23020</name>
</gene>
<evidence type="ECO:0000256" key="1">
    <source>
        <dbReference type="SAM" id="MobiDB-lite"/>
    </source>
</evidence>
<proteinExistence type="predicted"/>
<dbReference type="Gene3D" id="3.10.105.10">
    <property type="entry name" value="Dipeptide-binding Protein, Domain 3"/>
    <property type="match status" value="1"/>
</dbReference>
<sequence>MNTGADGRRDGRKGAGVTRRECLAALGAAGTVGSLAGCTEANDIVDSPEVFGYQFPYDSETTHVGPWSTSDPVGFYPLIYEARSYTAPPQDRQLGDVVESVETEGSTATVTYAEGFTWWSGDPVTARDTWVQEEIQSHVSSQSGPSVELVDEYTLRYEFERPLDRPLVLSEVASGAVRTPVAFYEPWLDRIRDAGTDERESTVIENLRTDSPGLETLADEGLGNGPYELTEVSINRLMLERYDDHPRAADVSIPRLWLPVVQEVSIENLIKKGWLDGGSGMLGNERGSPAANLEQIARYRTTSGVKLVVDWRNDHLARRGVRRAILATIPVDDVAEVTNWGEPTERQTGLAAPAGRQWLPASVRESLHRYPVEADVERAAEHMRAAGYTRDENDMWRDSDGRRARLNIGTPVWSDYVSAGTMVESSLSRFGFDVSIDRIPNTRIYYEVSNHTYDLTLWDFDGRPHRAYDVTSDGATSIGYGVSDPAVETSSQGKPVEVSVPETPGDVDAPESDRRTVNLVDTWRTIEGPTDRAATVEAVSTFATWWNDALPDIYLNTEVTGLWGNTRDFAWPSYETDSEYGTAGPGGNPVFHMLKRGTIDSSTGE</sequence>
<protein>
    <submittedName>
        <fullName evidence="3">ABC transporter substrate-binding protein</fullName>
    </submittedName>
</protein>
<keyword evidence="4" id="KW-1185">Reference proteome</keyword>
<dbReference type="SUPFAM" id="SSF53850">
    <property type="entry name" value="Periplasmic binding protein-like II"/>
    <property type="match status" value="1"/>
</dbReference>
<dbReference type="InterPro" id="IPR000914">
    <property type="entry name" value="SBP_5_dom"/>
</dbReference>
<dbReference type="EMBL" id="JBHTAS010000001">
    <property type="protein sequence ID" value="MFC7142693.1"/>
    <property type="molecule type" value="Genomic_DNA"/>
</dbReference>
<comment type="caution">
    <text evidence="3">The sequence shown here is derived from an EMBL/GenBank/DDBJ whole genome shotgun (WGS) entry which is preliminary data.</text>
</comment>
<dbReference type="PANTHER" id="PTHR30290">
    <property type="entry name" value="PERIPLASMIC BINDING COMPONENT OF ABC TRANSPORTER"/>
    <property type="match status" value="1"/>
</dbReference>
<reference evidence="3 4" key="1">
    <citation type="journal article" date="2019" name="Int. J. Syst. Evol. Microbiol.">
        <title>The Global Catalogue of Microorganisms (GCM) 10K type strain sequencing project: providing services to taxonomists for standard genome sequencing and annotation.</title>
        <authorList>
            <consortium name="The Broad Institute Genomics Platform"/>
            <consortium name="The Broad Institute Genome Sequencing Center for Infectious Disease"/>
            <person name="Wu L."/>
            <person name="Ma J."/>
        </authorList>
    </citation>
    <scope>NUCLEOTIDE SEQUENCE [LARGE SCALE GENOMIC DNA]</scope>
    <source>
        <strain evidence="3 4">XZYJT29</strain>
    </source>
</reference>
<evidence type="ECO:0000313" key="4">
    <source>
        <dbReference type="Proteomes" id="UP001596432"/>
    </source>
</evidence>
<feature type="domain" description="Solute-binding protein family 5" evidence="2">
    <location>
        <begin position="99"/>
        <end position="468"/>
    </location>
</feature>
<name>A0ABD5Y9Y9_9EURY</name>
<dbReference type="RefSeq" id="WP_274323748.1">
    <property type="nucleotide sequence ID" value="NZ_CP118158.1"/>
</dbReference>
<dbReference type="AlphaFoldDB" id="A0ABD5Y9Y9"/>
<evidence type="ECO:0000259" key="2">
    <source>
        <dbReference type="Pfam" id="PF00496"/>
    </source>
</evidence>
<dbReference type="InterPro" id="IPR039424">
    <property type="entry name" value="SBP_5"/>
</dbReference>